<dbReference type="Proteomes" id="UP000294929">
    <property type="component" value="Unassembled WGS sequence"/>
</dbReference>
<gene>
    <name evidence="2" type="ORF">EUA03_11490</name>
</gene>
<dbReference type="EMBL" id="SDLO01000007">
    <property type="protein sequence ID" value="TDK90166.1"/>
    <property type="molecule type" value="Genomic_DNA"/>
</dbReference>
<name>A0A4R5WI88_MYCMU</name>
<dbReference type="OrthoDB" id="9803251at2"/>
<protein>
    <recommendedName>
        <fullName evidence="4">50S ribosomal protein L31</fullName>
    </recommendedName>
</protein>
<evidence type="ECO:0000313" key="3">
    <source>
        <dbReference type="Proteomes" id="UP000294929"/>
    </source>
</evidence>
<feature type="region of interest" description="Disordered" evidence="1">
    <location>
        <begin position="1"/>
        <end position="21"/>
    </location>
</feature>
<accession>A0A4R5WI88</accession>
<evidence type="ECO:0000256" key="1">
    <source>
        <dbReference type="SAM" id="MobiDB-lite"/>
    </source>
</evidence>
<organism evidence="2 3">
    <name type="scientific">Mycolicibacterium mucogenicum</name>
    <name type="common">Mycobacterium mucogenicum</name>
    <dbReference type="NCBI Taxonomy" id="56689"/>
    <lineage>
        <taxon>Bacteria</taxon>
        <taxon>Bacillati</taxon>
        <taxon>Actinomycetota</taxon>
        <taxon>Actinomycetes</taxon>
        <taxon>Mycobacteriales</taxon>
        <taxon>Mycobacteriaceae</taxon>
        <taxon>Mycolicibacterium</taxon>
    </lineage>
</organism>
<dbReference type="AlphaFoldDB" id="A0A4R5WI88"/>
<reference evidence="2 3" key="1">
    <citation type="submission" date="2019-01" db="EMBL/GenBank/DDBJ databases">
        <title>High-quality-draft genome sequences of five non-tuberculosis mycobacteriaceae isolated from a nosocomial environment.</title>
        <authorList>
            <person name="Tiago I."/>
            <person name="Alarico S."/>
            <person name="Pereira S.G."/>
            <person name="Coelho C."/>
            <person name="Maranha A."/>
            <person name="Empadinhas N."/>
        </authorList>
    </citation>
    <scope>NUCLEOTIDE SEQUENCE [LARGE SCALE GENOMIC DNA]</scope>
    <source>
        <strain evidence="2 3">24AIII</strain>
    </source>
</reference>
<proteinExistence type="predicted"/>
<evidence type="ECO:0008006" key="4">
    <source>
        <dbReference type="Google" id="ProtNLM"/>
    </source>
</evidence>
<comment type="caution">
    <text evidence="2">The sequence shown here is derived from an EMBL/GenBank/DDBJ whole genome shotgun (WGS) entry which is preliminary data.</text>
</comment>
<sequence length="42" mass="4697">MEAGIHPGHHHPVAFRDATPGRTFLTRSTATSSRTVHEFRVQ</sequence>
<evidence type="ECO:0000313" key="2">
    <source>
        <dbReference type="EMBL" id="TDK90166.1"/>
    </source>
</evidence>